<name>W9G502_9MICO</name>
<dbReference type="RefSeq" id="WP_034809728.1">
    <property type="nucleotide sequence ID" value="NZ_AWSA01000066.1"/>
</dbReference>
<proteinExistence type="predicted"/>
<sequence length="187" mass="20567">MRDIQVCAFHGDEGVFGEALRDEAGSLRYTCTRKRGHPVEGPYSWVQVPTPAGVEGVSGLAAELGLDEDLVDALDAFRGAWVEYGVLEREYARLRPETFGLLVKKYGHTAVAAKRYTASAFLGRTLGELSKRGAILWHEGPATGRWSYNSSISWWALPPAPEWSTRSSWAALGCDVEYVPGQTEMES</sequence>
<protein>
    <submittedName>
        <fullName evidence="1">Uncharacterized protein</fullName>
    </submittedName>
</protein>
<dbReference type="EMBL" id="AWSA01000066">
    <property type="protein sequence ID" value="EWS99887.1"/>
    <property type="molecule type" value="Genomic_DNA"/>
</dbReference>
<gene>
    <name evidence="1" type="ORF">N865_19985</name>
</gene>
<dbReference type="Proteomes" id="UP000019489">
    <property type="component" value="Unassembled WGS sequence"/>
</dbReference>
<dbReference type="OrthoDB" id="9814707at2"/>
<comment type="caution">
    <text evidence="1">The sequence shown here is derived from an EMBL/GenBank/DDBJ whole genome shotgun (WGS) entry which is preliminary data.</text>
</comment>
<accession>W9G502</accession>
<evidence type="ECO:0000313" key="2">
    <source>
        <dbReference type="Proteomes" id="UP000019489"/>
    </source>
</evidence>
<reference evidence="1 2" key="1">
    <citation type="submission" date="2013-08" db="EMBL/GenBank/DDBJ databases">
        <title>Intrasporangium oryzae NRRL B-24470.</title>
        <authorList>
            <person name="Liu H."/>
            <person name="Wang G."/>
        </authorList>
    </citation>
    <scope>NUCLEOTIDE SEQUENCE [LARGE SCALE GENOMIC DNA]</scope>
    <source>
        <strain evidence="1 2">NRRL B-24470</strain>
    </source>
</reference>
<evidence type="ECO:0000313" key="1">
    <source>
        <dbReference type="EMBL" id="EWS99887.1"/>
    </source>
</evidence>
<organism evidence="1 2">
    <name type="scientific">Intrasporangium oryzae NRRL B-24470</name>
    <dbReference type="NCBI Taxonomy" id="1386089"/>
    <lineage>
        <taxon>Bacteria</taxon>
        <taxon>Bacillati</taxon>
        <taxon>Actinomycetota</taxon>
        <taxon>Actinomycetes</taxon>
        <taxon>Micrococcales</taxon>
        <taxon>Intrasporangiaceae</taxon>
        <taxon>Intrasporangium</taxon>
    </lineage>
</organism>
<dbReference type="AlphaFoldDB" id="W9G502"/>
<keyword evidence="2" id="KW-1185">Reference proteome</keyword>